<feature type="transmembrane region" description="Helical" evidence="1">
    <location>
        <begin position="57"/>
        <end position="77"/>
    </location>
</feature>
<dbReference type="Pfam" id="PF21742">
    <property type="entry name" value="DUF6868"/>
    <property type="match status" value="1"/>
</dbReference>
<keyword evidence="1" id="KW-0472">Membrane</keyword>
<keyword evidence="4" id="KW-1185">Reference proteome</keyword>
<proteinExistence type="predicted"/>
<accession>A0ABV7HGC2</accession>
<organism evidence="3 4">
    <name type="scientific">Litoribrevibacter euphylliae</name>
    <dbReference type="NCBI Taxonomy" id="1834034"/>
    <lineage>
        <taxon>Bacteria</taxon>
        <taxon>Pseudomonadati</taxon>
        <taxon>Pseudomonadota</taxon>
        <taxon>Gammaproteobacteria</taxon>
        <taxon>Oceanospirillales</taxon>
        <taxon>Oceanospirillaceae</taxon>
        <taxon>Litoribrevibacter</taxon>
    </lineage>
</organism>
<evidence type="ECO:0000313" key="4">
    <source>
        <dbReference type="Proteomes" id="UP001595476"/>
    </source>
</evidence>
<sequence>METLTQFLGWATLINYVILCLWFALFAYAKDWLYNLHSNWFDISKKHFEMFHYSGMAVYKMFIIFFTMIPFCILLFMM</sequence>
<keyword evidence="1" id="KW-0812">Transmembrane</keyword>
<comment type="caution">
    <text evidence="3">The sequence shown here is derived from an EMBL/GenBank/DDBJ whole genome shotgun (WGS) entry which is preliminary data.</text>
</comment>
<feature type="transmembrane region" description="Helical" evidence="1">
    <location>
        <begin position="7"/>
        <end position="29"/>
    </location>
</feature>
<dbReference type="InterPro" id="IPR049220">
    <property type="entry name" value="DUF6868"/>
</dbReference>
<keyword evidence="1" id="KW-1133">Transmembrane helix</keyword>
<feature type="domain" description="DUF6868" evidence="2">
    <location>
        <begin position="2"/>
        <end position="77"/>
    </location>
</feature>
<protein>
    <submittedName>
        <fullName evidence="3">DUF6868 family protein</fullName>
    </submittedName>
</protein>
<dbReference type="RefSeq" id="WP_386717102.1">
    <property type="nucleotide sequence ID" value="NZ_JBHRSZ010000002.1"/>
</dbReference>
<dbReference type="Proteomes" id="UP001595476">
    <property type="component" value="Unassembled WGS sequence"/>
</dbReference>
<evidence type="ECO:0000256" key="1">
    <source>
        <dbReference type="SAM" id="Phobius"/>
    </source>
</evidence>
<evidence type="ECO:0000313" key="3">
    <source>
        <dbReference type="EMBL" id="MFC3150387.1"/>
    </source>
</evidence>
<reference evidence="4" key="1">
    <citation type="journal article" date="2019" name="Int. J. Syst. Evol. Microbiol.">
        <title>The Global Catalogue of Microorganisms (GCM) 10K type strain sequencing project: providing services to taxonomists for standard genome sequencing and annotation.</title>
        <authorList>
            <consortium name="The Broad Institute Genomics Platform"/>
            <consortium name="The Broad Institute Genome Sequencing Center for Infectious Disease"/>
            <person name="Wu L."/>
            <person name="Ma J."/>
        </authorList>
    </citation>
    <scope>NUCLEOTIDE SEQUENCE [LARGE SCALE GENOMIC DNA]</scope>
    <source>
        <strain evidence="4">KCTC 52438</strain>
    </source>
</reference>
<evidence type="ECO:0000259" key="2">
    <source>
        <dbReference type="Pfam" id="PF21742"/>
    </source>
</evidence>
<gene>
    <name evidence="3" type="ORF">ACFOEK_05060</name>
</gene>
<dbReference type="EMBL" id="JBHRSZ010000002">
    <property type="protein sequence ID" value="MFC3150387.1"/>
    <property type="molecule type" value="Genomic_DNA"/>
</dbReference>
<name>A0ABV7HGC2_9GAMM</name>